<dbReference type="EMBL" id="JABXWT010000015">
    <property type="protein sequence ID" value="NVO57860.1"/>
    <property type="molecule type" value="Genomic_DNA"/>
</dbReference>
<dbReference type="PROSITE" id="PS51186">
    <property type="entry name" value="GNAT"/>
    <property type="match status" value="1"/>
</dbReference>
<dbReference type="Proteomes" id="UP000630805">
    <property type="component" value="Unassembled WGS sequence"/>
</dbReference>
<reference evidence="2 3" key="1">
    <citation type="submission" date="2020-06" db="EMBL/GenBank/DDBJ databases">
        <authorList>
            <person name="Cao W.R."/>
        </authorList>
    </citation>
    <scope>NUCLEOTIDE SEQUENCE [LARGE SCALE GENOMIC DNA]</scope>
    <source>
        <strain evidence="2 3">B1Z28</strain>
    </source>
</reference>
<feature type="domain" description="N-acetyltransferase" evidence="1">
    <location>
        <begin position="134"/>
        <end position="279"/>
    </location>
</feature>
<name>A0ABX2PW34_9RHOB</name>
<dbReference type="Pfam" id="PF00583">
    <property type="entry name" value="Acetyltransf_1"/>
    <property type="match status" value="1"/>
</dbReference>
<organism evidence="2 3">
    <name type="scientific">Ruegeria haliotis</name>
    <dbReference type="NCBI Taxonomy" id="2747601"/>
    <lineage>
        <taxon>Bacteria</taxon>
        <taxon>Pseudomonadati</taxon>
        <taxon>Pseudomonadota</taxon>
        <taxon>Alphaproteobacteria</taxon>
        <taxon>Rhodobacterales</taxon>
        <taxon>Roseobacteraceae</taxon>
        <taxon>Ruegeria</taxon>
    </lineage>
</organism>
<dbReference type="CDD" id="cd04301">
    <property type="entry name" value="NAT_SF"/>
    <property type="match status" value="1"/>
</dbReference>
<gene>
    <name evidence="2" type="ORF">HW561_18845</name>
</gene>
<evidence type="ECO:0000313" key="2">
    <source>
        <dbReference type="EMBL" id="NVO57860.1"/>
    </source>
</evidence>
<dbReference type="SUPFAM" id="SSF55729">
    <property type="entry name" value="Acyl-CoA N-acyltransferases (Nat)"/>
    <property type="match status" value="1"/>
</dbReference>
<protein>
    <submittedName>
        <fullName evidence="2">GNAT family N-acetyltransferase</fullName>
    </submittedName>
</protein>
<accession>A0ABX2PW34</accession>
<evidence type="ECO:0000259" key="1">
    <source>
        <dbReference type="PROSITE" id="PS51186"/>
    </source>
</evidence>
<dbReference type="InterPro" id="IPR000182">
    <property type="entry name" value="GNAT_dom"/>
</dbReference>
<dbReference type="Gene3D" id="3.40.630.30">
    <property type="match status" value="1"/>
</dbReference>
<dbReference type="InterPro" id="IPR016181">
    <property type="entry name" value="Acyl_CoA_acyltransferase"/>
</dbReference>
<sequence length="279" mass="30634">MAQEDDIPAVERFLYEHVQSSMFPLANLHDFGLNGTYARSVQIWLLGDDLRGVFAITNEGMVLPQCPDCCDAELVAATDLVRDREILGVIGEATQTRRIMRLAGWSDRATQLDHDEPAFSLELASLIIPELPASRLVPLSMIDHGLAVEWRRAYLIETLGVLQKDVTEQAKRDIDSYLSRDSHRVLLVDGEPVGMTGFNAVLSDVVQIGGVYTPPHLRGLGYARQAVALHLNEARASGVSRAVLFAASNFAARAYVAIGFVRAGDFALILFQTDKETIA</sequence>
<keyword evidence="3" id="KW-1185">Reference proteome</keyword>
<comment type="caution">
    <text evidence="2">The sequence shown here is derived from an EMBL/GenBank/DDBJ whole genome shotgun (WGS) entry which is preliminary data.</text>
</comment>
<proteinExistence type="predicted"/>
<evidence type="ECO:0000313" key="3">
    <source>
        <dbReference type="Proteomes" id="UP000630805"/>
    </source>
</evidence>